<accession>A0A9W4GYC4</accession>
<feature type="region of interest" description="Disordered" evidence="1">
    <location>
        <begin position="1"/>
        <end position="127"/>
    </location>
</feature>
<reference evidence="2" key="1">
    <citation type="submission" date="2021-06" db="EMBL/GenBank/DDBJ databases">
        <authorList>
            <person name="Arsene-Ploetze F."/>
        </authorList>
    </citation>
    <scope>NUCLEOTIDE SEQUENCE</scope>
    <source>
        <strain evidence="2">SBRY1</strain>
    </source>
</reference>
<evidence type="ECO:0000313" key="2">
    <source>
        <dbReference type="EMBL" id="CAG7612446.1"/>
    </source>
</evidence>
<keyword evidence="3" id="KW-1185">Reference proteome</keyword>
<dbReference type="AlphaFoldDB" id="A0A9W4GYC4"/>
<evidence type="ECO:0000256" key="1">
    <source>
        <dbReference type="SAM" id="MobiDB-lite"/>
    </source>
</evidence>
<name>A0A9W4GYC4_9ACTN</name>
<evidence type="ECO:0000313" key="3">
    <source>
        <dbReference type="Proteomes" id="UP001153328"/>
    </source>
</evidence>
<dbReference type="Proteomes" id="UP001153328">
    <property type="component" value="Unassembled WGS sequence"/>
</dbReference>
<feature type="compositionally biased region" description="Basic and acidic residues" evidence="1">
    <location>
        <begin position="15"/>
        <end position="25"/>
    </location>
</feature>
<dbReference type="EMBL" id="CAJVAX010000002">
    <property type="protein sequence ID" value="CAG7612446.1"/>
    <property type="molecule type" value="Genomic_DNA"/>
</dbReference>
<proteinExistence type="predicted"/>
<gene>
    <name evidence="2" type="ORF">SBRY_100022</name>
</gene>
<feature type="compositionally biased region" description="Basic residues" evidence="1">
    <location>
        <begin position="30"/>
        <end position="40"/>
    </location>
</feature>
<comment type="caution">
    <text evidence="2">The sequence shown here is derived from an EMBL/GenBank/DDBJ whole genome shotgun (WGS) entry which is preliminary data.</text>
</comment>
<sequence length="127" mass="14741">MRKSMSGFTFWSLADHTRVNRKEGSGRGSQHQRRRPGGRRLRLDGLPRAARQGRRLGRRAVQDRRGGGRPGLRRLPVGVEPGRRAHLHRRGDRPLRRPVVLRDRTRRGRGRPQRRRLRPAAVQPRPP</sequence>
<organism evidence="2 3">
    <name type="scientific">Actinacidiphila bryophytorum</name>
    <dbReference type="NCBI Taxonomy" id="1436133"/>
    <lineage>
        <taxon>Bacteria</taxon>
        <taxon>Bacillati</taxon>
        <taxon>Actinomycetota</taxon>
        <taxon>Actinomycetes</taxon>
        <taxon>Kitasatosporales</taxon>
        <taxon>Streptomycetaceae</taxon>
        <taxon>Actinacidiphila</taxon>
    </lineage>
</organism>
<protein>
    <submittedName>
        <fullName evidence="2">Uncharacterized protein</fullName>
    </submittedName>
</protein>
<feature type="compositionally biased region" description="Basic and acidic residues" evidence="1">
    <location>
        <begin position="92"/>
        <end position="103"/>
    </location>
</feature>
<feature type="compositionally biased region" description="Basic residues" evidence="1">
    <location>
        <begin position="104"/>
        <end position="118"/>
    </location>
</feature>